<protein>
    <submittedName>
        <fullName evidence="1">Uncharacterized protein</fullName>
    </submittedName>
</protein>
<keyword evidence="2" id="KW-1185">Reference proteome</keyword>
<dbReference type="EMBL" id="CM056743">
    <property type="protein sequence ID" value="KAJ8671068.1"/>
    <property type="molecule type" value="Genomic_DNA"/>
</dbReference>
<dbReference type="Proteomes" id="UP001239111">
    <property type="component" value="Chromosome 3"/>
</dbReference>
<sequence length="229" mass="25864">MDKISEATPASAVANKNGKGLLTHSATDSQAQNLLDDIGGSDTQGTTSAEGKRGGEGGNKMQEKEIMSHHVGDDTVDEKKVLDKTKDYLRSLLDISPKTKDSELKKQDPFDIFVNFYNSIKDDENLSIQDKMSRSIKYTVSQTKNAKVQSEFVERKIQEFSVRDKAREAEMMEMKKQLRDNTRQMHAVKTEVNKSLSDLVQYKSCVADLSRLKKKLFHFPLLSNTLREL</sequence>
<proteinExistence type="predicted"/>
<name>A0ACC2NJJ9_9HYME</name>
<reference evidence="1" key="1">
    <citation type="submission" date="2023-04" db="EMBL/GenBank/DDBJ databases">
        <title>A chromosome-level genome assembly of the parasitoid wasp Eretmocerus hayati.</title>
        <authorList>
            <person name="Zhong Y."/>
            <person name="Liu S."/>
            <person name="Liu Y."/>
        </authorList>
    </citation>
    <scope>NUCLEOTIDE SEQUENCE</scope>
    <source>
        <strain evidence="1">ZJU_SS_LIU_2023</strain>
    </source>
</reference>
<evidence type="ECO:0000313" key="1">
    <source>
        <dbReference type="EMBL" id="KAJ8671068.1"/>
    </source>
</evidence>
<gene>
    <name evidence="1" type="ORF">QAD02_002327</name>
</gene>
<comment type="caution">
    <text evidence="1">The sequence shown here is derived from an EMBL/GenBank/DDBJ whole genome shotgun (WGS) entry which is preliminary data.</text>
</comment>
<evidence type="ECO:0000313" key="2">
    <source>
        <dbReference type="Proteomes" id="UP001239111"/>
    </source>
</evidence>
<organism evidence="1 2">
    <name type="scientific">Eretmocerus hayati</name>
    <dbReference type="NCBI Taxonomy" id="131215"/>
    <lineage>
        <taxon>Eukaryota</taxon>
        <taxon>Metazoa</taxon>
        <taxon>Ecdysozoa</taxon>
        <taxon>Arthropoda</taxon>
        <taxon>Hexapoda</taxon>
        <taxon>Insecta</taxon>
        <taxon>Pterygota</taxon>
        <taxon>Neoptera</taxon>
        <taxon>Endopterygota</taxon>
        <taxon>Hymenoptera</taxon>
        <taxon>Apocrita</taxon>
        <taxon>Proctotrupomorpha</taxon>
        <taxon>Chalcidoidea</taxon>
        <taxon>Aphelinidae</taxon>
        <taxon>Aphelininae</taxon>
        <taxon>Eretmocerus</taxon>
    </lineage>
</organism>
<accession>A0ACC2NJJ9</accession>